<evidence type="ECO:0000256" key="3">
    <source>
        <dbReference type="ARBA" id="ARBA00022801"/>
    </source>
</evidence>
<evidence type="ECO:0000256" key="1">
    <source>
        <dbReference type="ARBA" id="ARBA00022670"/>
    </source>
</evidence>
<evidence type="ECO:0000259" key="6">
    <source>
        <dbReference type="PROSITE" id="PS50249"/>
    </source>
</evidence>
<evidence type="ECO:0000313" key="8">
    <source>
        <dbReference type="Proteomes" id="UP000183794"/>
    </source>
</evidence>
<organism evidence="7 8">
    <name type="scientific">Moritella viscosa</name>
    <dbReference type="NCBI Taxonomy" id="80854"/>
    <lineage>
        <taxon>Bacteria</taxon>
        <taxon>Pseudomonadati</taxon>
        <taxon>Pseudomonadota</taxon>
        <taxon>Gammaproteobacteria</taxon>
        <taxon>Alteromonadales</taxon>
        <taxon>Moritellaceae</taxon>
        <taxon>Moritella</taxon>
    </lineage>
</organism>
<evidence type="ECO:0000313" key="7">
    <source>
        <dbReference type="EMBL" id="SGZ19772.1"/>
    </source>
</evidence>
<dbReference type="EMBL" id="FPLD01000153">
    <property type="protein sequence ID" value="SGZ19772.1"/>
    <property type="molecule type" value="Genomic_DNA"/>
</dbReference>
<sequence>MHKQSDITYVVTHPMTANQIFEKAAELLENQYKRESSFTDPQNTKKYLSMKLGHYEREVFAVLFLDNQHQLISYQELFYGTVDSASVYPREVAKAALLENAAAVIFAHNHPSGVAEPSQADKRITTRLVDALKLFDIRVLDHIVVGSECVSFAERGFI</sequence>
<dbReference type="CDD" id="cd08071">
    <property type="entry name" value="MPN_DUF2466"/>
    <property type="match status" value="1"/>
</dbReference>
<dbReference type="GO" id="GO:0008237">
    <property type="term" value="F:metallopeptidase activity"/>
    <property type="evidence" value="ECO:0007669"/>
    <property type="project" value="UniProtKB-KW"/>
</dbReference>
<proteinExistence type="predicted"/>
<name>A0A1L0F9V3_9GAMM</name>
<keyword evidence="4" id="KW-0862">Zinc</keyword>
<evidence type="ECO:0000256" key="4">
    <source>
        <dbReference type="ARBA" id="ARBA00022833"/>
    </source>
</evidence>
<dbReference type="SUPFAM" id="SSF102712">
    <property type="entry name" value="JAB1/MPN domain"/>
    <property type="match status" value="1"/>
</dbReference>
<evidence type="ECO:0000256" key="2">
    <source>
        <dbReference type="ARBA" id="ARBA00022723"/>
    </source>
</evidence>
<dbReference type="PROSITE" id="PS50249">
    <property type="entry name" value="MPN"/>
    <property type="match status" value="1"/>
</dbReference>
<dbReference type="PANTHER" id="PTHR30471">
    <property type="entry name" value="DNA REPAIR PROTEIN RADC"/>
    <property type="match status" value="1"/>
</dbReference>
<dbReference type="InterPro" id="IPR025657">
    <property type="entry name" value="RadC_JAB"/>
</dbReference>
<dbReference type="GO" id="GO:0046872">
    <property type="term" value="F:metal ion binding"/>
    <property type="evidence" value="ECO:0007669"/>
    <property type="project" value="UniProtKB-KW"/>
</dbReference>
<dbReference type="GO" id="GO:0006508">
    <property type="term" value="P:proteolysis"/>
    <property type="evidence" value="ECO:0007669"/>
    <property type="project" value="UniProtKB-KW"/>
</dbReference>
<dbReference type="Pfam" id="PF04002">
    <property type="entry name" value="RadC"/>
    <property type="match status" value="1"/>
</dbReference>
<feature type="domain" description="MPN" evidence="6">
    <location>
        <begin position="37"/>
        <end position="158"/>
    </location>
</feature>
<keyword evidence="5" id="KW-0482">Metalloprotease</keyword>
<keyword evidence="1" id="KW-0645">Protease</keyword>
<dbReference type="InterPro" id="IPR037518">
    <property type="entry name" value="MPN"/>
</dbReference>
<keyword evidence="3" id="KW-0378">Hydrolase</keyword>
<evidence type="ECO:0000256" key="5">
    <source>
        <dbReference type="ARBA" id="ARBA00023049"/>
    </source>
</evidence>
<dbReference type="InterPro" id="IPR001405">
    <property type="entry name" value="UPF0758"/>
</dbReference>
<accession>A0A1L0F9V3</accession>
<dbReference type="InterPro" id="IPR020891">
    <property type="entry name" value="UPF0758_CS"/>
</dbReference>
<dbReference type="Gene3D" id="3.40.140.10">
    <property type="entry name" value="Cytidine Deaminase, domain 2"/>
    <property type="match status" value="1"/>
</dbReference>
<keyword evidence="2" id="KW-0479">Metal-binding</keyword>
<reference evidence="7 8" key="1">
    <citation type="submission" date="2016-11" db="EMBL/GenBank/DDBJ databases">
        <authorList>
            <person name="Jaros S."/>
            <person name="Januszkiewicz K."/>
            <person name="Wedrychowicz H."/>
        </authorList>
    </citation>
    <scope>NUCLEOTIDE SEQUENCE [LARGE SCALE GENOMIC DNA]</scope>
    <source>
        <strain evidence="7">NVI 5450</strain>
    </source>
</reference>
<dbReference type="AlphaFoldDB" id="A0A1L0F9V3"/>
<dbReference type="NCBIfam" id="TIGR00608">
    <property type="entry name" value="radc"/>
    <property type="match status" value="1"/>
</dbReference>
<dbReference type="Proteomes" id="UP000183794">
    <property type="component" value="Unassembled WGS sequence"/>
</dbReference>
<dbReference type="PROSITE" id="PS01302">
    <property type="entry name" value="UPF0758"/>
    <property type="match status" value="1"/>
</dbReference>
<gene>
    <name evidence="7" type="ORF">NVI5450_4802</name>
</gene>
<protein>
    <submittedName>
        <fullName evidence="7">DNA repair protein RadC</fullName>
    </submittedName>
</protein>
<dbReference type="PANTHER" id="PTHR30471:SF6">
    <property type="entry name" value="UPF0758 PROTEIN VC_0510"/>
    <property type="match status" value="1"/>
</dbReference>